<dbReference type="Pfam" id="PF00990">
    <property type="entry name" value="GGDEF"/>
    <property type="match status" value="1"/>
</dbReference>
<evidence type="ECO:0000256" key="3">
    <source>
        <dbReference type="SAM" id="Phobius"/>
    </source>
</evidence>
<dbReference type="InterPro" id="IPR050469">
    <property type="entry name" value="Diguanylate_Cyclase"/>
</dbReference>
<organism evidence="5 6">
    <name type="scientific">Pseudodesulfovibrio sediminis</name>
    <dbReference type="NCBI Taxonomy" id="2810563"/>
    <lineage>
        <taxon>Bacteria</taxon>
        <taxon>Pseudomonadati</taxon>
        <taxon>Thermodesulfobacteriota</taxon>
        <taxon>Desulfovibrionia</taxon>
        <taxon>Desulfovibrionales</taxon>
        <taxon>Desulfovibrionaceae</taxon>
    </lineage>
</organism>
<dbReference type="RefSeq" id="WP_229591635.1">
    <property type="nucleotide sequence ID" value="NZ_AP024485.1"/>
</dbReference>
<evidence type="ECO:0000259" key="4">
    <source>
        <dbReference type="PROSITE" id="PS50887"/>
    </source>
</evidence>
<feature type="transmembrane region" description="Helical" evidence="3">
    <location>
        <begin position="43"/>
        <end position="62"/>
    </location>
</feature>
<keyword evidence="3" id="KW-0472">Membrane</keyword>
<evidence type="ECO:0000313" key="5">
    <source>
        <dbReference type="EMBL" id="BCS89671.1"/>
    </source>
</evidence>
<feature type="transmembrane region" description="Helical" evidence="3">
    <location>
        <begin position="12"/>
        <end position="37"/>
    </location>
</feature>
<dbReference type="NCBIfam" id="TIGR00254">
    <property type="entry name" value="GGDEF"/>
    <property type="match status" value="1"/>
</dbReference>
<dbReference type="PROSITE" id="PS50887">
    <property type="entry name" value="GGDEF"/>
    <property type="match status" value="1"/>
</dbReference>
<keyword evidence="6" id="KW-1185">Reference proteome</keyword>
<gene>
    <name evidence="5" type="ORF">PSDVSF_29130</name>
</gene>
<accession>A0ABN6ETJ8</accession>
<reference evidence="5" key="1">
    <citation type="journal article" date="2022" name="Arch. Microbiol.">
        <title>Pseudodesulfovibrio sediminis sp. nov., a mesophilic and neutrophilic sulfate-reducing bacterium isolated from sediment of a brackish lake.</title>
        <authorList>
            <person name="Takahashi A."/>
            <person name="Kojima H."/>
            <person name="Watanabe M."/>
            <person name="Fukui M."/>
        </authorList>
    </citation>
    <scope>NUCLEOTIDE SEQUENCE</scope>
    <source>
        <strain evidence="5">SF6</strain>
    </source>
</reference>
<evidence type="ECO:0000256" key="1">
    <source>
        <dbReference type="ARBA" id="ARBA00012528"/>
    </source>
</evidence>
<dbReference type="InterPro" id="IPR043128">
    <property type="entry name" value="Rev_trsase/Diguanyl_cyclase"/>
</dbReference>
<evidence type="ECO:0000256" key="2">
    <source>
        <dbReference type="ARBA" id="ARBA00034247"/>
    </source>
</evidence>
<feature type="domain" description="GGDEF" evidence="4">
    <location>
        <begin position="111"/>
        <end position="248"/>
    </location>
</feature>
<sequence length="257" mass="28233">MTEIKKPHIRQWIRKILFIQVGVSAALILGSLGVALFVADSSLAVASALVSAVLILGLSLLCSSRFTRLLQESRLAITQLTTIDDLTGLPNRRRFFDYLDQEVSRAGRYGNPLSLIMIDIDHFQKVNDTFGHPLGDMALSQVARLLDANVRTSDIVARYGGEEFMVLLPETTADQAAVVAEKLRMVVEVNDISLEGPQVKVTVSCGVADLASITNTKRTLRDVFILSVDKSLRRAKNNGRNQVSMFIPATNKQLPLV</sequence>
<dbReference type="EC" id="2.7.7.65" evidence="1"/>
<dbReference type="InterPro" id="IPR000160">
    <property type="entry name" value="GGDEF_dom"/>
</dbReference>
<dbReference type="SUPFAM" id="SSF55073">
    <property type="entry name" value="Nucleotide cyclase"/>
    <property type="match status" value="1"/>
</dbReference>
<name>A0ABN6ETJ8_9BACT</name>
<evidence type="ECO:0000313" key="6">
    <source>
        <dbReference type="Proteomes" id="UP001053296"/>
    </source>
</evidence>
<protein>
    <recommendedName>
        <fullName evidence="1">diguanylate cyclase</fullName>
        <ecNumber evidence="1">2.7.7.65</ecNumber>
    </recommendedName>
</protein>
<dbReference type="InterPro" id="IPR029787">
    <property type="entry name" value="Nucleotide_cyclase"/>
</dbReference>
<dbReference type="EMBL" id="AP024485">
    <property type="protein sequence ID" value="BCS89671.1"/>
    <property type="molecule type" value="Genomic_DNA"/>
</dbReference>
<dbReference type="CDD" id="cd01949">
    <property type="entry name" value="GGDEF"/>
    <property type="match status" value="1"/>
</dbReference>
<proteinExistence type="predicted"/>
<dbReference type="Gene3D" id="3.30.70.270">
    <property type="match status" value="1"/>
</dbReference>
<comment type="catalytic activity">
    <reaction evidence="2">
        <text>2 GTP = 3',3'-c-di-GMP + 2 diphosphate</text>
        <dbReference type="Rhea" id="RHEA:24898"/>
        <dbReference type="ChEBI" id="CHEBI:33019"/>
        <dbReference type="ChEBI" id="CHEBI:37565"/>
        <dbReference type="ChEBI" id="CHEBI:58805"/>
        <dbReference type="EC" id="2.7.7.65"/>
    </reaction>
</comment>
<keyword evidence="3" id="KW-1133">Transmembrane helix</keyword>
<dbReference type="SMART" id="SM00267">
    <property type="entry name" value="GGDEF"/>
    <property type="match status" value="1"/>
</dbReference>
<dbReference type="Proteomes" id="UP001053296">
    <property type="component" value="Chromosome"/>
</dbReference>
<dbReference type="PANTHER" id="PTHR45138">
    <property type="entry name" value="REGULATORY COMPONENTS OF SENSORY TRANSDUCTION SYSTEM"/>
    <property type="match status" value="1"/>
</dbReference>
<dbReference type="PANTHER" id="PTHR45138:SF9">
    <property type="entry name" value="DIGUANYLATE CYCLASE DGCM-RELATED"/>
    <property type="match status" value="1"/>
</dbReference>
<keyword evidence="3" id="KW-0812">Transmembrane</keyword>